<feature type="domain" description="G" evidence="2">
    <location>
        <begin position="34"/>
        <end position="90"/>
    </location>
</feature>
<sequence length="313" mass="35689">MAQHLRDAVEWPRKLWTPKSNLEPPNFTEKSILIAVMGMTGAGKTTFISKITGLDMEIGHGLKSCTKEIQIATIRIDGHEVHLIDTPGFDDTELKDSDILIRIAGYLSSNIHLSGILYLHPITARRVGGAATRNLEMFRNLVGEENMGNVKLVTTMWNDITPQKGEAYLDELMRDFWKVMITAQAQVYRCDDAAKDGEHIIRSILRTSPVTLRFQREIQDGLRLEETAAGRVVMDQLNELRERHERDIKELREQLADATMHRDMVATIRKEYEEKLLKQEEAAEQARKLQEADIEMLRKEVEELKKGGGCIIL</sequence>
<keyword evidence="1" id="KW-0175">Coiled coil</keyword>
<protein>
    <submittedName>
        <fullName evidence="3">GTP-binding protein A</fullName>
    </submittedName>
</protein>
<comment type="caution">
    <text evidence="3">The sequence shown here is derived from an EMBL/GenBank/DDBJ whole genome shotgun (WGS) entry which is preliminary data.</text>
</comment>
<dbReference type="Pfam" id="PF01926">
    <property type="entry name" value="MMR_HSR1"/>
    <property type="match status" value="1"/>
</dbReference>
<dbReference type="Gene3D" id="3.40.50.300">
    <property type="entry name" value="P-loop containing nucleotide triphosphate hydrolases"/>
    <property type="match status" value="1"/>
</dbReference>
<dbReference type="Proteomes" id="UP000694050">
    <property type="component" value="Unassembled WGS sequence"/>
</dbReference>
<feature type="coiled-coil region" evidence="1">
    <location>
        <begin position="234"/>
        <end position="307"/>
    </location>
</feature>
<dbReference type="InterPro" id="IPR006073">
    <property type="entry name" value="GTP-bd"/>
</dbReference>
<evidence type="ECO:0000313" key="4">
    <source>
        <dbReference type="Proteomes" id="UP000694050"/>
    </source>
</evidence>
<dbReference type="InterPro" id="IPR027417">
    <property type="entry name" value="P-loop_NTPase"/>
</dbReference>
<proteinExistence type="predicted"/>
<accession>A0A8J5NYF2</accession>
<dbReference type="AlphaFoldDB" id="A0A8J5NYF2"/>
<reference evidence="3" key="1">
    <citation type="submission" date="2021-04" db="EMBL/GenBank/DDBJ databases">
        <title>First draft genome resource for Brassicaceae pathogens Fusarium oxysporum f. sp. raphani and Fusarium oxysporum f. sp. rapae.</title>
        <authorList>
            <person name="Asai S."/>
        </authorList>
    </citation>
    <scope>NUCLEOTIDE SEQUENCE</scope>
    <source>
        <strain evidence="3">Tf1208</strain>
    </source>
</reference>
<organism evidence="3 4">
    <name type="scientific">Fusarium oxysporum f. sp. rapae</name>
    <dbReference type="NCBI Taxonomy" id="485398"/>
    <lineage>
        <taxon>Eukaryota</taxon>
        <taxon>Fungi</taxon>
        <taxon>Dikarya</taxon>
        <taxon>Ascomycota</taxon>
        <taxon>Pezizomycotina</taxon>
        <taxon>Sordariomycetes</taxon>
        <taxon>Hypocreomycetidae</taxon>
        <taxon>Hypocreales</taxon>
        <taxon>Nectriaceae</taxon>
        <taxon>Fusarium</taxon>
        <taxon>Fusarium oxysporum species complex</taxon>
    </lineage>
</organism>
<dbReference type="CDD" id="cd00882">
    <property type="entry name" value="Ras_like_GTPase"/>
    <property type="match status" value="1"/>
</dbReference>
<gene>
    <name evidence="3" type="primary">gtpA</name>
    <name evidence="3" type="ORF">Forpe1208_v012528</name>
</gene>
<evidence type="ECO:0000256" key="1">
    <source>
        <dbReference type="SAM" id="Coils"/>
    </source>
</evidence>
<dbReference type="GO" id="GO:0005525">
    <property type="term" value="F:GTP binding"/>
    <property type="evidence" value="ECO:0007669"/>
    <property type="project" value="InterPro"/>
</dbReference>
<evidence type="ECO:0000313" key="3">
    <source>
        <dbReference type="EMBL" id="KAG7408467.1"/>
    </source>
</evidence>
<dbReference type="EMBL" id="JAELUQ010000009">
    <property type="protein sequence ID" value="KAG7408467.1"/>
    <property type="molecule type" value="Genomic_DNA"/>
</dbReference>
<evidence type="ECO:0000259" key="2">
    <source>
        <dbReference type="Pfam" id="PF01926"/>
    </source>
</evidence>
<dbReference type="SUPFAM" id="SSF52540">
    <property type="entry name" value="P-loop containing nucleoside triphosphate hydrolases"/>
    <property type="match status" value="1"/>
</dbReference>
<name>A0A8J5NYF2_FUSOX</name>